<dbReference type="PROSITE" id="PS50850">
    <property type="entry name" value="MFS"/>
    <property type="match status" value="1"/>
</dbReference>
<proteinExistence type="predicted"/>
<evidence type="ECO:0000259" key="6">
    <source>
        <dbReference type="PROSITE" id="PS50850"/>
    </source>
</evidence>
<dbReference type="EMBL" id="CP046235">
    <property type="protein sequence ID" value="WFD47246.1"/>
    <property type="molecule type" value="Genomic_DNA"/>
</dbReference>
<dbReference type="PANTHER" id="PTHR42718:SF41">
    <property type="entry name" value="MFS TRANSPORTER OF UNKOWN SPECIFICITY (AFU_ORTHOLOGUE AFUA_5G09940)-RELATED"/>
    <property type="match status" value="1"/>
</dbReference>
<evidence type="ECO:0000256" key="4">
    <source>
        <dbReference type="ARBA" id="ARBA00023136"/>
    </source>
</evidence>
<feature type="transmembrane region" description="Helical" evidence="5">
    <location>
        <begin position="195"/>
        <end position="217"/>
    </location>
</feature>
<evidence type="ECO:0000256" key="1">
    <source>
        <dbReference type="ARBA" id="ARBA00004141"/>
    </source>
</evidence>
<comment type="subcellular location">
    <subcellularLocation>
        <location evidence="1">Membrane</location>
        <topology evidence="1">Multi-pass membrane protein</topology>
    </subcellularLocation>
</comment>
<accession>A0ABY8ENS7</accession>
<keyword evidence="4 5" id="KW-0472">Membrane</keyword>
<evidence type="ECO:0000313" key="7">
    <source>
        <dbReference type="EMBL" id="WFD47246.1"/>
    </source>
</evidence>
<keyword evidence="3 5" id="KW-1133">Transmembrane helix</keyword>
<name>A0ABY8ENS7_MALFU</name>
<gene>
    <name evidence="7" type="ORF">GLX27_001897</name>
</gene>
<feature type="domain" description="Major facilitator superfamily (MFS) profile" evidence="6">
    <location>
        <begin position="37"/>
        <end position="489"/>
    </location>
</feature>
<feature type="transmembrane region" description="Helical" evidence="5">
    <location>
        <begin position="337"/>
        <end position="355"/>
    </location>
</feature>
<feature type="transmembrane region" description="Helical" evidence="5">
    <location>
        <begin position="74"/>
        <end position="95"/>
    </location>
</feature>
<keyword evidence="8" id="KW-1185">Reference proteome</keyword>
<dbReference type="Pfam" id="PF07690">
    <property type="entry name" value="MFS_1"/>
    <property type="match status" value="1"/>
</dbReference>
<evidence type="ECO:0000256" key="2">
    <source>
        <dbReference type="ARBA" id="ARBA00022692"/>
    </source>
</evidence>
<feature type="transmembrane region" description="Helical" evidence="5">
    <location>
        <begin position="35"/>
        <end position="59"/>
    </location>
</feature>
<organism evidence="7 8">
    <name type="scientific">Malassezia furfur</name>
    <name type="common">Pityriasis versicolor infection agent</name>
    <name type="synonym">Pityrosporum furfur</name>
    <dbReference type="NCBI Taxonomy" id="55194"/>
    <lineage>
        <taxon>Eukaryota</taxon>
        <taxon>Fungi</taxon>
        <taxon>Dikarya</taxon>
        <taxon>Basidiomycota</taxon>
        <taxon>Ustilaginomycotina</taxon>
        <taxon>Malasseziomycetes</taxon>
        <taxon>Malasseziales</taxon>
        <taxon>Malasseziaceae</taxon>
        <taxon>Malassezia</taxon>
    </lineage>
</organism>
<reference evidence="7 8" key="1">
    <citation type="journal article" date="2020" name="Elife">
        <title>Loss of centromere function drives karyotype evolution in closely related Malassezia species.</title>
        <authorList>
            <person name="Sankaranarayanan S.R."/>
            <person name="Ianiri G."/>
            <person name="Coelho M.A."/>
            <person name="Reza M.H."/>
            <person name="Thimmappa B.C."/>
            <person name="Ganguly P."/>
            <person name="Vadnala R.N."/>
            <person name="Sun S."/>
            <person name="Siddharthan R."/>
            <person name="Tellgren-Roth C."/>
            <person name="Dawson T.L."/>
            <person name="Heitman J."/>
            <person name="Sanyal K."/>
        </authorList>
    </citation>
    <scope>NUCLEOTIDE SEQUENCE [LARGE SCALE GENOMIC DNA]</scope>
    <source>
        <strain evidence="7">CBS14141</strain>
    </source>
</reference>
<feature type="transmembrane region" description="Helical" evidence="5">
    <location>
        <begin position="387"/>
        <end position="412"/>
    </location>
</feature>
<evidence type="ECO:0000313" key="8">
    <source>
        <dbReference type="Proteomes" id="UP000818624"/>
    </source>
</evidence>
<feature type="transmembrane region" description="Helical" evidence="5">
    <location>
        <begin position="299"/>
        <end position="317"/>
    </location>
</feature>
<feature type="transmembrane region" description="Helical" evidence="5">
    <location>
        <begin position="229"/>
        <end position="248"/>
    </location>
</feature>
<feature type="transmembrane region" description="Helical" evidence="5">
    <location>
        <begin position="432"/>
        <end position="452"/>
    </location>
</feature>
<feature type="transmembrane region" description="Helical" evidence="5">
    <location>
        <begin position="162"/>
        <end position="183"/>
    </location>
</feature>
<feature type="transmembrane region" description="Helical" evidence="5">
    <location>
        <begin position="133"/>
        <end position="150"/>
    </location>
</feature>
<evidence type="ECO:0000256" key="5">
    <source>
        <dbReference type="SAM" id="Phobius"/>
    </source>
</evidence>
<evidence type="ECO:0000256" key="3">
    <source>
        <dbReference type="ARBA" id="ARBA00022989"/>
    </source>
</evidence>
<dbReference type="InterPro" id="IPR020846">
    <property type="entry name" value="MFS_dom"/>
</dbReference>
<keyword evidence="2 5" id="KW-0812">Transmembrane</keyword>
<dbReference type="InterPro" id="IPR011701">
    <property type="entry name" value="MFS"/>
</dbReference>
<dbReference type="PANTHER" id="PTHR42718">
    <property type="entry name" value="MAJOR FACILITATOR SUPERFAMILY MULTIDRUG TRANSPORTER MFSC"/>
    <property type="match status" value="1"/>
</dbReference>
<sequence>MSTTKSDPPTPDSASIDSDIREAHEVQIKNVYHNIAYSFLISVTQMFSVAGLGIAAFTARDVAKGVNASESDTVWFLAAYSLTGGVFVLIAGGIGDVIGPKYVLCIGWLCAAVFTLISGFATSAIMFDVMRGLAGVGNALMIPNAVALLARAYPPGSAWKNFSFALLGFFAPSGFVIGGAIGAGMTHLYSWKWGYWLYAIICFVFCILTFLVVPRRLGNGLPHATIRQFDFLGSFFGVAGLLLFAFSWNQADMVGWDTTYTYVLLIVGVVMLLAFVVWENYVEHPVLPPSMWTRKGFTPVILALLFGWMSFGIFLYYAPEYVMTFRDVSGLAAVGEFSPVVVCGFIATMSVAALVDRFPVQYFFMISSFGFMFGNIMFANTPMEQTYWAMAFPAFALVALGPDLSFTAGSIVISNTLKHHEQAKGGSMVNTVVLYGAGLGMGFGGCVEHYVMRNHNDKHLAFRGALFFAFGLAALTFLIVVFFIRDERFKRKVPTEKEAELA</sequence>
<dbReference type="Proteomes" id="UP000818624">
    <property type="component" value="Chromosome 2"/>
</dbReference>
<dbReference type="SUPFAM" id="SSF103473">
    <property type="entry name" value="MFS general substrate transporter"/>
    <property type="match status" value="2"/>
</dbReference>
<dbReference type="Gene3D" id="1.20.1250.20">
    <property type="entry name" value="MFS general substrate transporter like domains"/>
    <property type="match status" value="2"/>
</dbReference>
<feature type="transmembrane region" description="Helical" evidence="5">
    <location>
        <begin position="102"/>
        <end position="127"/>
    </location>
</feature>
<feature type="transmembrane region" description="Helical" evidence="5">
    <location>
        <begin position="362"/>
        <end position="381"/>
    </location>
</feature>
<dbReference type="InterPro" id="IPR036259">
    <property type="entry name" value="MFS_trans_sf"/>
</dbReference>
<protein>
    <recommendedName>
        <fullName evidence="6">Major facilitator superfamily (MFS) profile domain-containing protein</fullName>
    </recommendedName>
</protein>
<feature type="transmembrane region" description="Helical" evidence="5">
    <location>
        <begin position="260"/>
        <end position="278"/>
    </location>
</feature>
<feature type="transmembrane region" description="Helical" evidence="5">
    <location>
        <begin position="464"/>
        <end position="484"/>
    </location>
</feature>